<proteinExistence type="predicted"/>
<organism evidence="1 2">
    <name type="scientific">Cymbomonas tetramitiformis</name>
    <dbReference type="NCBI Taxonomy" id="36881"/>
    <lineage>
        <taxon>Eukaryota</taxon>
        <taxon>Viridiplantae</taxon>
        <taxon>Chlorophyta</taxon>
        <taxon>Pyramimonadophyceae</taxon>
        <taxon>Pyramimonadales</taxon>
        <taxon>Pyramimonadaceae</taxon>
        <taxon>Cymbomonas</taxon>
    </lineage>
</organism>
<gene>
    <name evidence="1" type="ORF">CYMTET_4504</name>
</gene>
<dbReference type="EMBL" id="LGRX02000643">
    <property type="protein sequence ID" value="KAK3287997.1"/>
    <property type="molecule type" value="Genomic_DNA"/>
</dbReference>
<reference evidence="1 2" key="1">
    <citation type="journal article" date="2015" name="Genome Biol. Evol.">
        <title>Comparative Genomics of a Bacterivorous Green Alga Reveals Evolutionary Causalities and Consequences of Phago-Mixotrophic Mode of Nutrition.</title>
        <authorList>
            <person name="Burns J.A."/>
            <person name="Paasch A."/>
            <person name="Narechania A."/>
            <person name="Kim E."/>
        </authorList>
    </citation>
    <scope>NUCLEOTIDE SEQUENCE [LARGE SCALE GENOMIC DNA]</scope>
    <source>
        <strain evidence="1 2">PLY_AMNH</strain>
    </source>
</reference>
<dbReference type="AlphaFoldDB" id="A0AAE0H171"/>
<name>A0AAE0H171_9CHLO</name>
<accession>A0AAE0H171</accession>
<keyword evidence="2" id="KW-1185">Reference proteome</keyword>
<evidence type="ECO:0000313" key="2">
    <source>
        <dbReference type="Proteomes" id="UP001190700"/>
    </source>
</evidence>
<comment type="caution">
    <text evidence="1">The sequence shown here is derived from an EMBL/GenBank/DDBJ whole genome shotgun (WGS) entry which is preliminary data.</text>
</comment>
<protein>
    <submittedName>
        <fullName evidence="1">Uncharacterized protein</fullName>
    </submittedName>
</protein>
<evidence type="ECO:0000313" key="1">
    <source>
        <dbReference type="EMBL" id="KAK3287997.1"/>
    </source>
</evidence>
<sequence>MNRRHLTQPGYPWIPNEGTRRARLFERLDPDFYAGIIDKPVGLRSGANRRGPFFRPLSGCAGDDTDPVLKLLLEKTKVSEHFIRTQKGGAASKKARVAFVNGYRPELPRTDARSVGFDVRGRCVKAKEGALHHACLAGLPVAGRWTAGLGAAYTASWWMHGARTDSLHSPALCQVYQEAADSAGGDAFATVVEMQGALAVIRDGDDVEAFDVHMALVGSLKMSRV</sequence>
<dbReference type="Proteomes" id="UP001190700">
    <property type="component" value="Unassembled WGS sequence"/>
</dbReference>